<name>A0ACB0KHX4_TRIPR</name>
<dbReference type="EMBL" id="CASHSV030000206">
    <property type="protein sequence ID" value="CAJ2655619.1"/>
    <property type="molecule type" value="Genomic_DNA"/>
</dbReference>
<dbReference type="Proteomes" id="UP001177021">
    <property type="component" value="Unassembled WGS sequence"/>
</dbReference>
<organism evidence="1 2">
    <name type="scientific">Trifolium pratense</name>
    <name type="common">Red clover</name>
    <dbReference type="NCBI Taxonomy" id="57577"/>
    <lineage>
        <taxon>Eukaryota</taxon>
        <taxon>Viridiplantae</taxon>
        <taxon>Streptophyta</taxon>
        <taxon>Embryophyta</taxon>
        <taxon>Tracheophyta</taxon>
        <taxon>Spermatophyta</taxon>
        <taxon>Magnoliopsida</taxon>
        <taxon>eudicotyledons</taxon>
        <taxon>Gunneridae</taxon>
        <taxon>Pentapetalae</taxon>
        <taxon>rosids</taxon>
        <taxon>fabids</taxon>
        <taxon>Fabales</taxon>
        <taxon>Fabaceae</taxon>
        <taxon>Papilionoideae</taxon>
        <taxon>50 kb inversion clade</taxon>
        <taxon>NPAAA clade</taxon>
        <taxon>Hologalegina</taxon>
        <taxon>IRL clade</taxon>
        <taxon>Trifolieae</taxon>
        <taxon>Trifolium</taxon>
    </lineage>
</organism>
<keyword evidence="2" id="KW-1185">Reference proteome</keyword>
<comment type="caution">
    <text evidence="1">The sequence shown here is derived from an EMBL/GenBank/DDBJ whole genome shotgun (WGS) entry which is preliminary data.</text>
</comment>
<proteinExistence type="predicted"/>
<reference evidence="1" key="1">
    <citation type="submission" date="2023-10" db="EMBL/GenBank/DDBJ databases">
        <authorList>
            <person name="Rodriguez Cubillos JULIANA M."/>
            <person name="De Vega J."/>
        </authorList>
    </citation>
    <scope>NUCLEOTIDE SEQUENCE</scope>
</reference>
<accession>A0ACB0KHX4</accession>
<evidence type="ECO:0000313" key="1">
    <source>
        <dbReference type="EMBL" id="CAJ2655619.1"/>
    </source>
</evidence>
<sequence length="236" mass="25834">MKLVWSPETAMKSYIDTVKSVSTFQPQQQCEKFKESGVAELLSSMAAGWNAKFIVECYSQGGPIAASTGLAVAARNTGARHVCIVSDEGSRLHYIKALAEMGVSPPPEIVHGDAETVIKSLDGLDFLVVDCRRRDFARVLKVAKVSTRGAILACKNAWQRSNFSWFKWNHVLERGTRVVRSVFLPVGKGLDIAYIGSRNSGGASSSTSSSKGTPSRWIKHIDQQSGEEHLYRESNV</sequence>
<gene>
    <name evidence="1" type="ORF">MILVUS5_LOCUS22529</name>
</gene>
<protein>
    <submittedName>
        <fullName evidence="1">Uncharacterized protein</fullName>
    </submittedName>
</protein>
<evidence type="ECO:0000313" key="2">
    <source>
        <dbReference type="Proteomes" id="UP001177021"/>
    </source>
</evidence>